<name>A0ABV1VBP0_9ACTN</name>
<evidence type="ECO:0000313" key="1">
    <source>
        <dbReference type="EMBL" id="MER6903915.1"/>
    </source>
</evidence>
<protein>
    <submittedName>
        <fullName evidence="1">Uncharacterized protein</fullName>
    </submittedName>
</protein>
<reference evidence="1 2" key="1">
    <citation type="submission" date="2024-06" db="EMBL/GenBank/DDBJ databases">
        <title>The Natural Products Discovery Center: Release of the First 8490 Sequenced Strains for Exploring Actinobacteria Biosynthetic Diversity.</title>
        <authorList>
            <person name="Kalkreuter E."/>
            <person name="Kautsar S.A."/>
            <person name="Yang D."/>
            <person name="Bader C.D."/>
            <person name="Teijaro C.N."/>
            <person name="Fluegel L."/>
            <person name="Davis C.M."/>
            <person name="Simpson J.R."/>
            <person name="Lauterbach L."/>
            <person name="Steele A.D."/>
            <person name="Gui C."/>
            <person name="Meng S."/>
            <person name="Li G."/>
            <person name="Viehrig K."/>
            <person name="Ye F."/>
            <person name="Su P."/>
            <person name="Kiefer A.F."/>
            <person name="Nichols A."/>
            <person name="Cepeda A.J."/>
            <person name="Yan W."/>
            <person name="Fan B."/>
            <person name="Jiang Y."/>
            <person name="Adhikari A."/>
            <person name="Zheng C.-J."/>
            <person name="Schuster L."/>
            <person name="Cowan T.M."/>
            <person name="Smanski M.J."/>
            <person name="Chevrette M.G."/>
            <person name="De Carvalho L.P.S."/>
            <person name="Shen B."/>
        </authorList>
    </citation>
    <scope>NUCLEOTIDE SEQUENCE [LARGE SCALE GENOMIC DNA]</scope>
    <source>
        <strain evidence="1 2">NPDC000632</strain>
    </source>
</reference>
<sequence>MNGISAADACPVTAYGYTGYAICDFIYSTYDWGGGNLEYFVVGTDYQIWHAWKGSGGWHSLGGQASRATPNGAYVYAKGVATYGTDRNLWCRDHPWTNGWRRC</sequence>
<organism evidence="1 2">
    <name type="scientific">Streptomyces flaveolus</name>
    <dbReference type="NCBI Taxonomy" id="67297"/>
    <lineage>
        <taxon>Bacteria</taxon>
        <taxon>Bacillati</taxon>
        <taxon>Actinomycetota</taxon>
        <taxon>Actinomycetes</taxon>
        <taxon>Kitasatosporales</taxon>
        <taxon>Streptomycetaceae</taxon>
        <taxon>Streptomyces</taxon>
    </lineage>
</organism>
<evidence type="ECO:0000313" key="2">
    <source>
        <dbReference type="Proteomes" id="UP001490330"/>
    </source>
</evidence>
<gene>
    <name evidence="1" type="ORF">ABT322_09025</name>
</gene>
<keyword evidence="2" id="KW-1185">Reference proteome</keyword>
<comment type="caution">
    <text evidence="1">The sequence shown here is derived from an EMBL/GenBank/DDBJ whole genome shotgun (WGS) entry which is preliminary data.</text>
</comment>
<dbReference type="EMBL" id="JBEPCV010000005">
    <property type="protein sequence ID" value="MER6903915.1"/>
    <property type="molecule type" value="Genomic_DNA"/>
</dbReference>
<proteinExistence type="predicted"/>
<dbReference type="RefSeq" id="WP_350724247.1">
    <property type="nucleotide sequence ID" value="NZ_JBEPCO010000052.1"/>
</dbReference>
<dbReference type="Proteomes" id="UP001490330">
    <property type="component" value="Unassembled WGS sequence"/>
</dbReference>
<accession>A0ABV1VBP0</accession>